<name>A0A372ZYZ4_9ACTN</name>
<dbReference type="CDD" id="cd00090">
    <property type="entry name" value="HTH_ARSR"/>
    <property type="match status" value="1"/>
</dbReference>
<dbReference type="Gene3D" id="1.10.10.10">
    <property type="entry name" value="Winged helix-like DNA-binding domain superfamily/Winged helix DNA-binding domain"/>
    <property type="match status" value="1"/>
</dbReference>
<evidence type="ECO:0000313" key="6">
    <source>
        <dbReference type="EMBL" id="RGD61093.1"/>
    </source>
</evidence>
<dbReference type="InterPro" id="IPR002577">
    <property type="entry name" value="HTH_HxlR"/>
</dbReference>
<keyword evidence="2" id="KW-0238">DNA-binding</keyword>
<evidence type="ECO:0000256" key="2">
    <source>
        <dbReference type="ARBA" id="ARBA00023125"/>
    </source>
</evidence>
<evidence type="ECO:0000256" key="3">
    <source>
        <dbReference type="ARBA" id="ARBA00023163"/>
    </source>
</evidence>
<feature type="compositionally biased region" description="Basic and acidic residues" evidence="4">
    <location>
        <begin position="17"/>
        <end position="35"/>
    </location>
</feature>
<protein>
    <submittedName>
        <fullName evidence="6">Transcriptional regulator</fullName>
    </submittedName>
</protein>
<accession>A0A372ZYZ4</accession>
<dbReference type="SUPFAM" id="SSF46785">
    <property type="entry name" value="Winged helix' DNA-binding domain"/>
    <property type="match status" value="1"/>
</dbReference>
<feature type="domain" description="HTH hxlR-type" evidence="5">
    <location>
        <begin position="50"/>
        <end position="149"/>
    </location>
</feature>
<evidence type="ECO:0000313" key="7">
    <source>
        <dbReference type="Proteomes" id="UP000263377"/>
    </source>
</evidence>
<feature type="compositionally biased region" description="Polar residues" evidence="4">
    <location>
        <begin position="1"/>
        <end position="14"/>
    </location>
</feature>
<dbReference type="InterPro" id="IPR011991">
    <property type="entry name" value="ArsR-like_HTH"/>
</dbReference>
<dbReference type="Proteomes" id="UP000263377">
    <property type="component" value="Unassembled WGS sequence"/>
</dbReference>
<dbReference type="InterPro" id="IPR036388">
    <property type="entry name" value="WH-like_DNA-bd_sf"/>
</dbReference>
<keyword evidence="1" id="KW-0805">Transcription regulation</keyword>
<dbReference type="InterPro" id="IPR036390">
    <property type="entry name" value="WH_DNA-bd_sf"/>
</dbReference>
<evidence type="ECO:0000259" key="5">
    <source>
        <dbReference type="PROSITE" id="PS51118"/>
    </source>
</evidence>
<keyword evidence="7" id="KW-1185">Reference proteome</keyword>
<feature type="region of interest" description="Disordered" evidence="4">
    <location>
        <begin position="1"/>
        <end position="43"/>
    </location>
</feature>
<sequence>MTTEQAARTGTGQPAEQDAKDVRNAQEARDARGEPDGPDEPEYDVFAQLCPSRAVFAELADKWSMLILMSLLGCGPQRFSELQRGVGGVSRKMLTQSLRNLERSGLVLRTVFPETPPRVVYDLLPLGRELAELLAPVGRWTEHRARRMVAARGEFDAVHGED</sequence>
<dbReference type="EMBL" id="QVIG01000001">
    <property type="protein sequence ID" value="RGD61093.1"/>
    <property type="molecule type" value="Genomic_DNA"/>
</dbReference>
<gene>
    <name evidence="6" type="ORF">DR950_27995</name>
</gene>
<dbReference type="RefSeq" id="WP_117489292.1">
    <property type="nucleotide sequence ID" value="NZ_QVIG01000001.1"/>
</dbReference>
<comment type="caution">
    <text evidence="6">The sequence shown here is derived from an EMBL/GenBank/DDBJ whole genome shotgun (WGS) entry which is preliminary data.</text>
</comment>
<dbReference type="PROSITE" id="PS51118">
    <property type="entry name" value="HTH_HXLR"/>
    <property type="match status" value="1"/>
</dbReference>
<dbReference type="GO" id="GO:0003677">
    <property type="term" value="F:DNA binding"/>
    <property type="evidence" value="ECO:0007669"/>
    <property type="project" value="UniProtKB-KW"/>
</dbReference>
<proteinExistence type="predicted"/>
<dbReference type="PANTHER" id="PTHR33204">
    <property type="entry name" value="TRANSCRIPTIONAL REGULATOR, MARR FAMILY"/>
    <property type="match status" value="1"/>
</dbReference>
<dbReference type="AlphaFoldDB" id="A0A372ZYZ4"/>
<reference evidence="6 7" key="1">
    <citation type="submission" date="2018-08" db="EMBL/GenBank/DDBJ databases">
        <title>Diversity &amp; Physiological Properties of Lignin-Decomposing Actinobacteria from Soil.</title>
        <authorList>
            <person name="Roh S.G."/>
            <person name="Kim S.B."/>
        </authorList>
    </citation>
    <scope>NUCLEOTIDE SEQUENCE [LARGE SCALE GENOMIC DNA]</scope>
    <source>
        <strain evidence="6 7">MMS17-GH009</strain>
    </source>
</reference>
<organism evidence="6 7">
    <name type="scientific">Kitasatospora xanthocidica</name>
    <dbReference type="NCBI Taxonomy" id="83382"/>
    <lineage>
        <taxon>Bacteria</taxon>
        <taxon>Bacillati</taxon>
        <taxon>Actinomycetota</taxon>
        <taxon>Actinomycetes</taxon>
        <taxon>Kitasatosporales</taxon>
        <taxon>Streptomycetaceae</taxon>
        <taxon>Kitasatospora</taxon>
    </lineage>
</organism>
<dbReference type="PANTHER" id="PTHR33204:SF37">
    <property type="entry name" value="HTH-TYPE TRANSCRIPTIONAL REGULATOR YODB"/>
    <property type="match status" value="1"/>
</dbReference>
<evidence type="ECO:0000256" key="4">
    <source>
        <dbReference type="SAM" id="MobiDB-lite"/>
    </source>
</evidence>
<evidence type="ECO:0000256" key="1">
    <source>
        <dbReference type="ARBA" id="ARBA00023015"/>
    </source>
</evidence>
<keyword evidence="3" id="KW-0804">Transcription</keyword>
<dbReference type="Pfam" id="PF01638">
    <property type="entry name" value="HxlR"/>
    <property type="match status" value="1"/>
</dbReference>